<dbReference type="Proteomes" id="UP000052052">
    <property type="component" value="Unassembled WGS sequence"/>
</dbReference>
<evidence type="ECO:0000313" key="2">
    <source>
        <dbReference type="EMBL" id="KRG70532.1"/>
    </source>
</evidence>
<dbReference type="AlphaFoldDB" id="A0A0R0CXM6"/>
<protein>
    <recommendedName>
        <fullName evidence="4">TniQ family protein</fullName>
    </recommendedName>
</protein>
<proteinExistence type="predicted"/>
<sequence length="477" mass="53381">MILTLPSHAHGFVHARLDRQPGISGFGTVLHLARLNHFSARDFATAFGFGFQYREDLSQVLAFSAARQARLKHVVTGVEDVPEIWRPHEWQPFEGHLWQWLPWRLRLCPCCARTGYHTNLFQMPWIERCPWHDVPLLEQCRRCGTPWSEGFKRTGVLLQCPCGVDYVKEHEVLDSALVLEGERQALIETYLSWAQDQRSQAVLIGPEEPDPGARLAIAALVTAPASLRPWTSMWHRASYETHRRDLLRRPASQPPKEDARTATTQYAKSFWPGLPGMAQLPATLAPTLVAVTRELAAGLSDSALTSREREAWSLAPNKRAVIGSSRQELLLLPLQRVVGGLYLDVRMLPRSAYRTLSLLAHRLINNDPAYAHGASGSHALLGAAMSKVLAPAYAAGFTVVAGRYLPALYDHYRLRAGYRAPWLLLNCDQQGASSVRIAWSQRRSWASIEVADQAKQTVRGGSRHVKKTTRGPQRARG</sequence>
<reference evidence="2 3" key="1">
    <citation type="submission" date="2015-05" db="EMBL/GenBank/DDBJ databases">
        <title>Genome sequencing and analysis of members of genus Stenotrophomonas.</title>
        <authorList>
            <person name="Patil P.P."/>
            <person name="Midha S."/>
            <person name="Patil P.B."/>
        </authorList>
    </citation>
    <scope>NUCLEOTIDE SEQUENCE [LARGE SCALE GENOMIC DNA]</scope>
    <source>
        <strain evidence="2 3">DSM 21858</strain>
    </source>
</reference>
<keyword evidence="3" id="KW-1185">Reference proteome</keyword>
<dbReference type="RefSeq" id="WP_057657619.1">
    <property type="nucleotide sequence ID" value="NZ_LDJL01000005.1"/>
</dbReference>
<dbReference type="EMBL" id="LDJL01000005">
    <property type="protein sequence ID" value="KRG70532.1"/>
    <property type="molecule type" value="Genomic_DNA"/>
</dbReference>
<evidence type="ECO:0008006" key="4">
    <source>
        <dbReference type="Google" id="ProtNLM"/>
    </source>
</evidence>
<dbReference type="STRING" id="344882.ABB29_05525"/>
<evidence type="ECO:0000256" key="1">
    <source>
        <dbReference type="SAM" id="MobiDB-lite"/>
    </source>
</evidence>
<accession>A0A0R0CXM6</accession>
<feature type="region of interest" description="Disordered" evidence="1">
    <location>
        <begin position="456"/>
        <end position="477"/>
    </location>
</feature>
<dbReference type="OrthoDB" id="8949629at2"/>
<dbReference type="PATRIC" id="fig|344882.3.peg.2440"/>
<organism evidence="2 3">
    <name type="scientific">Pseudoxanthomonas dokdonensis</name>
    <dbReference type="NCBI Taxonomy" id="344882"/>
    <lineage>
        <taxon>Bacteria</taxon>
        <taxon>Pseudomonadati</taxon>
        <taxon>Pseudomonadota</taxon>
        <taxon>Gammaproteobacteria</taxon>
        <taxon>Lysobacterales</taxon>
        <taxon>Lysobacteraceae</taxon>
        <taxon>Pseudoxanthomonas</taxon>
    </lineage>
</organism>
<gene>
    <name evidence="2" type="ORF">ABB29_05525</name>
</gene>
<comment type="caution">
    <text evidence="2">The sequence shown here is derived from an EMBL/GenBank/DDBJ whole genome shotgun (WGS) entry which is preliminary data.</text>
</comment>
<feature type="compositionally biased region" description="Basic residues" evidence="1">
    <location>
        <begin position="461"/>
        <end position="477"/>
    </location>
</feature>
<evidence type="ECO:0000313" key="3">
    <source>
        <dbReference type="Proteomes" id="UP000052052"/>
    </source>
</evidence>
<name>A0A0R0CXM6_9GAMM</name>